<organism evidence="2 3">
    <name type="scientific">Acer saccharum</name>
    <name type="common">Sugar maple</name>
    <dbReference type="NCBI Taxonomy" id="4024"/>
    <lineage>
        <taxon>Eukaryota</taxon>
        <taxon>Viridiplantae</taxon>
        <taxon>Streptophyta</taxon>
        <taxon>Embryophyta</taxon>
        <taxon>Tracheophyta</taxon>
        <taxon>Spermatophyta</taxon>
        <taxon>Magnoliopsida</taxon>
        <taxon>eudicotyledons</taxon>
        <taxon>Gunneridae</taxon>
        <taxon>Pentapetalae</taxon>
        <taxon>rosids</taxon>
        <taxon>malvids</taxon>
        <taxon>Sapindales</taxon>
        <taxon>Sapindaceae</taxon>
        <taxon>Hippocastanoideae</taxon>
        <taxon>Acereae</taxon>
        <taxon>Acer</taxon>
    </lineage>
</organism>
<dbReference type="EMBL" id="JAUESC010000381">
    <property type="protein sequence ID" value="KAK0588463.1"/>
    <property type="molecule type" value="Genomic_DNA"/>
</dbReference>
<name>A0AA39VSC0_ACESA</name>
<evidence type="ECO:0000256" key="1">
    <source>
        <dbReference type="SAM" id="MobiDB-lite"/>
    </source>
</evidence>
<evidence type="ECO:0000313" key="2">
    <source>
        <dbReference type="EMBL" id="KAK0588463.1"/>
    </source>
</evidence>
<keyword evidence="3" id="KW-1185">Reference proteome</keyword>
<comment type="caution">
    <text evidence="2">The sequence shown here is derived from an EMBL/GenBank/DDBJ whole genome shotgun (WGS) entry which is preliminary data.</text>
</comment>
<protein>
    <submittedName>
        <fullName evidence="2">Uncharacterized protein</fullName>
    </submittedName>
</protein>
<feature type="region of interest" description="Disordered" evidence="1">
    <location>
        <begin position="130"/>
        <end position="180"/>
    </location>
</feature>
<dbReference type="Proteomes" id="UP001168877">
    <property type="component" value="Unassembled WGS sequence"/>
</dbReference>
<dbReference type="AlphaFoldDB" id="A0AA39VSC0"/>
<evidence type="ECO:0000313" key="3">
    <source>
        <dbReference type="Proteomes" id="UP001168877"/>
    </source>
</evidence>
<proteinExistence type="predicted"/>
<sequence length="264" mass="30276">MLEESIMFHLNDVEKGEKKTHDPSSYDDTIAQLKEENRELVVKNFELTTKLDKALEENYALQDKIEDDFSLVKDEFGERNESLSKEFEGKMKIMEEELHSKDRALESLRVKNEEILVEIAMLKIGTSVKSEGMVQPPSRKTMQVSHDESTIYAPKQKPRRKPRRKNRIPPPQSTSGGPFEDLTIDKHQSLIASCISNCLVMLRLRIAFLHWAPPKALYRSAVRTAPIERCSDLIDLIGRCWVAVGALYVALYKALYEQRHSVSS</sequence>
<feature type="compositionally biased region" description="Basic residues" evidence="1">
    <location>
        <begin position="156"/>
        <end position="167"/>
    </location>
</feature>
<gene>
    <name evidence="2" type="ORF">LWI29_001350</name>
</gene>
<reference evidence="2" key="2">
    <citation type="submission" date="2023-06" db="EMBL/GenBank/DDBJ databases">
        <authorList>
            <person name="Swenson N.G."/>
            <person name="Wegrzyn J.L."/>
            <person name="Mcevoy S.L."/>
        </authorList>
    </citation>
    <scope>NUCLEOTIDE SEQUENCE</scope>
    <source>
        <strain evidence="2">NS2018</strain>
        <tissue evidence="2">Leaf</tissue>
    </source>
</reference>
<reference evidence="2" key="1">
    <citation type="journal article" date="2022" name="Plant J.">
        <title>Strategies of tolerance reflected in two North American maple genomes.</title>
        <authorList>
            <person name="McEvoy S.L."/>
            <person name="Sezen U.U."/>
            <person name="Trouern-Trend A."/>
            <person name="McMahon S.M."/>
            <person name="Schaberg P.G."/>
            <person name="Yang J."/>
            <person name="Wegrzyn J.L."/>
            <person name="Swenson N.G."/>
        </authorList>
    </citation>
    <scope>NUCLEOTIDE SEQUENCE</scope>
    <source>
        <strain evidence="2">NS2018</strain>
    </source>
</reference>
<accession>A0AA39VSC0</accession>